<comment type="similarity">
    <text evidence="1">Belongs to the TolB family.</text>
</comment>
<proteinExistence type="inferred from homology"/>
<dbReference type="InterPro" id="IPR011659">
    <property type="entry name" value="WD40"/>
</dbReference>
<comment type="caution">
    <text evidence="2">The sequence shown here is derived from an EMBL/GenBank/DDBJ whole genome shotgun (WGS) entry which is preliminary data.</text>
</comment>
<accession>A0A6I3SHV0</accession>
<dbReference type="PANTHER" id="PTHR36842">
    <property type="entry name" value="PROTEIN TOLB HOMOLOG"/>
    <property type="match status" value="1"/>
</dbReference>
<evidence type="ECO:0000313" key="2">
    <source>
        <dbReference type="EMBL" id="MTV48375.1"/>
    </source>
</evidence>
<keyword evidence="3" id="KW-1185">Reference proteome</keyword>
<evidence type="ECO:0000313" key="3">
    <source>
        <dbReference type="Proteomes" id="UP000430670"/>
    </source>
</evidence>
<dbReference type="RefSeq" id="WP_155475489.1">
    <property type="nucleotide sequence ID" value="NZ_WNKU01000004.1"/>
</dbReference>
<protein>
    <submittedName>
        <fullName evidence="2">Biopolymer transporter Tol</fullName>
    </submittedName>
</protein>
<dbReference type="AlphaFoldDB" id="A0A6I3SHV0"/>
<name>A0A6I3SHV0_HELMO</name>
<evidence type="ECO:0000256" key="1">
    <source>
        <dbReference type="ARBA" id="ARBA00009820"/>
    </source>
</evidence>
<organism evidence="2 3">
    <name type="scientific">Heliobacterium mobile</name>
    <name type="common">Heliobacillus mobilis</name>
    <dbReference type="NCBI Taxonomy" id="28064"/>
    <lineage>
        <taxon>Bacteria</taxon>
        <taxon>Bacillati</taxon>
        <taxon>Bacillota</taxon>
        <taxon>Clostridia</taxon>
        <taxon>Eubacteriales</taxon>
        <taxon>Heliobacteriaceae</taxon>
        <taxon>Heliobacterium</taxon>
    </lineage>
</organism>
<dbReference type="Pfam" id="PF07676">
    <property type="entry name" value="PD40"/>
    <property type="match status" value="3"/>
</dbReference>
<sequence length="459" mass="50758">MKNSRFIRPAMRGAAMSGIITAVIWLNQPLQLPFFNQLDATAHAQSVDTEQAPSLSELPGVNAIDFKGQGKLAFISKGLLYVLDGNTKEVKQLTEFGSALKPVWSHDGEWLAFKLVTDKNSKTGPLWLIRKDGTQAHQVQGLPGAVMTQFSWSPTSNTLTVSSEDGLWLVSTEGTPVQLVKTPNPFPSFCWSPDGKSLAYNISLPNEKTDTRDDHLFTVEIDAGKPVKRLQTPDTGIKLAEWQPDGKGLIFWQIPLHSASITADGVSLYCLQLDNSQPKLLTTGLTYKEWHSFSPEGQLLTVEGVDRVVWANKSLTVVNPNSGQQQHIANPNGYVAIDPHFSPDGKNIAYVAARNLGSDVWGFGKKDALKDWINSRTLYIASADGSNARALPVAGQGIYQPTWSKDGRHILFVKNKALWIVNIEGLKVEKILDLDSDQEEEFGFYGFISYEDYFSWYKG</sequence>
<dbReference type="PANTHER" id="PTHR36842:SF1">
    <property type="entry name" value="PROTEIN TOLB"/>
    <property type="match status" value="1"/>
</dbReference>
<reference evidence="2 3" key="1">
    <citation type="submission" date="2019-11" db="EMBL/GenBank/DDBJ databases">
        <title>Whole-genome sequence of a the green, strictly anaerobic photosynthetic bacterium Heliobacillus mobilis DSM 6151.</title>
        <authorList>
            <person name="Kyndt J.A."/>
            <person name="Meyer T.E."/>
        </authorList>
    </citation>
    <scope>NUCLEOTIDE SEQUENCE [LARGE SCALE GENOMIC DNA]</scope>
    <source>
        <strain evidence="2 3">DSM 6151</strain>
    </source>
</reference>
<dbReference type="OrthoDB" id="108903at2"/>
<dbReference type="SUPFAM" id="SSF82171">
    <property type="entry name" value="DPP6 N-terminal domain-like"/>
    <property type="match status" value="1"/>
</dbReference>
<gene>
    <name evidence="2" type="ORF">GJ688_05185</name>
</gene>
<dbReference type="InterPro" id="IPR011042">
    <property type="entry name" value="6-blade_b-propeller_TolB-like"/>
</dbReference>
<dbReference type="EMBL" id="WNKU01000004">
    <property type="protein sequence ID" value="MTV48375.1"/>
    <property type="molecule type" value="Genomic_DNA"/>
</dbReference>
<dbReference type="Gene3D" id="2.120.10.30">
    <property type="entry name" value="TolB, C-terminal domain"/>
    <property type="match status" value="2"/>
</dbReference>
<dbReference type="Proteomes" id="UP000430670">
    <property type="component" value="Unassembled WGS sequence"/>
</dbReference>